<proteinExistence type="predicted"/>
<protein>
    <submittedName>
        <fullName evidence="2">Uncharacterized protein</fullName>
    </submittedName>
</protein>
<dbReference type="Proteomes" id="UP001168552">
    <property type="component" value="Unassembled WGS sequence"/>
</dbReference>
<evidence type="ECO:0000256" key="1">
    <source>
        <dbReference type="SAM" id="Coils"/>
    </source>
</evidence>
<dbReference type="EMBL" id="JAUHJS010000001">
    <property type="protein sequence ID" value="MDN4164150.1"/>
    <property type="molecule type" value="Genomic_DNA"/>
</dbReference>
<dbReference type="RefSeq" id="WP_320002677.1">
    <property type="nucleotide sequence ID" value="NZ_JAUHJS010000001.1"/>
</dbReference>
<accession>A0ABT8F170</accession>
<evidence type="ECO:0000313" key="3">
    <source>
        <dbReference type="Proteomes" id="UP001168552"/>
    </source>
</evidence>
<organism evidence="2 3">
    <name type="scientific">Shiella aurantiaca</name>
    <dbReference type="NCBI Taxonomy" id="3058365"/>
    <lineage>
        <taxon>Bacteria</taxon>
        <taxon>Pseudomonadati</taxon>
        <taxon>Bacteroidota</taxon>
        <taxon>Cytophagia</taxon>
        <taxon>Cytophagales</taxon>
        <taxon>Shiellaceae</taxon>
        <taxon>Shiella</taxon>
    </lineage>
</organism>
<feature type="coiled-coil region" evidence="1">
    <location>
        <begin position="61"/>
        <end position="88"/>
    </location>
</feature>
<evidence type="ECO:0000313" key="2">
    <source>
        <dbReference type="EMBL" id="MDN4164150.1"/>
    </source>
</evidence>
<gene>
    <name evidence="2" type="ORF">QWY31_01490</name>
</gene>
<sequence length="180" mass="20695">MSNKKLHSEEVFQKEADFLEHARNVMTQSGKDEAVWKEEYKSLCDKYDRLIGEAKILTSISDRLHHKLNQANDQLKTQSEEIGKINHDLKVNNQILQDTIDQLVKARVGRKAGTIVLLIAVGLFMLSEGLLEPLIEKNTENQYFVLFSKMSIAVLLKPIDTVVEKYLMRQTLRKKDEALL</sequence>
<comment type="caution">
    <text evidence="2">The sequence shown here is derived from an EMBL/GenBank/DDBJ whole genome shotgun (WGS) entry which is preliminary data.</text>
</comment>
<keyword evidence="3" id="KW-1185">Reference proteome</keyword>
<name>A0ABT8F170_9BACT</name>
<keyword evidence="1" id="KW-0175">Coiled coil</keyword>
<reference evidence="2" key="1">
    <citation type="submission" date="2023-06" db="EMBL/GenBank/DDBJ databases">
        <title>Cytophagales bacterium Strain LB-30, isolated from soil.</title>
        <authorList>
            <person name="Liu B."/>
        </authorList>
    </citation>
    <scope>NUCLEOTIDE SEQUENCE</scope>
    <source>
        <strain evidence="2">LB-30</strain>
    </source>
</reference>